<evidence type="ECO:0000256" key="6">
    <source>
        <dbReference type="ARBA" id="ARBA00022840"/>
    </source>
</evidence>
<organism evidence="9 10">
    <name type="scientific">Kaistia geumhonensis</name>
    <dbReference type="NCBI Taxonomy" id="410839"/>
    <lineage>
        <taxon>Bacteria</taxon>
        <taxon>Pseudomonadati</taxon>
        <taxon>Pseudomonadota</taxon>
        <taxon>Alphaproteobacteria</taxon>
        <taxon>Hyphomicrobiales</taxon>
        <taxon>Kaistiaceae</taxon>
        <taxon>Kaistia</taxon>
    </lineage>
</organism>
<dbReference type="EMBL" id="JAUSWJ010000001">
    <property type="protein sequence ID" value="MDQ0517609.1"/>
    <property type="molecule type" value="Genomic_DNA"/>
</dbReference>
<evidence type="ECO:0000313" key="9">
    <source>
        <dbReference type="EMBL" id="MDQ0517609.1"/>
    </source>
</evidence>
<dbReference type="InterPro" id="IPR017871">
    <property type="entry name" value="ABC_transporter-like_CS"/>
</dbReference>
<dbReference type="RefSeq" id="WP_266283013.1">
    <property type="nucleotide sequence ID" value="NZ_JAPKNF010000002.1"/>
</dbReference>
<proteinExistence type="inferred from homology"/>
<comment type="similarity">
    <text evidence="2">Belongs to the ABC transporter superfamily.</text>
</comment>
<evidence type="ECO:0000256" key="4">
    <source>
        <dbReference type="ARBA" id="ARBA00022475"/>
    </source>
</evidence>
<gene>
    <name evidence="9" type="ORF">QO015_003222</name>
</gene>
<dbReference type="InterPro" id="IPR003593">
    <property type="entry name" value="AAA+_ATPase"/>
</dbReference>
<dbReference type="SUPFAM" id="SSF52540">
    <property type="entry name" value="P-loop containing nucleoside triphosphate hydrolases"/>
    <property type="match status" value="1"/>
</dbReference>
<evidence type="ECO:0000256" key="5">
    <source>
        <dbReference type="ARBA" id="ARBA00022741"/>
    </source>
</evidence>
<feature type="domain" description="ABC transporter" evidence="8">
    <location>
        <begin position="7"/>
        <end position="257"/>
    </location>
</feature>
<name>A0ABU0M9G7_9HYPH</name>
<dbReference type="InterPro" id="IPR050388">
    <property type="entry name" value="ABC_Ni/Peptide_Import"/>
</dbReference>
<dbReference type="PANTHER" id="PTHR43297">
    <property type="entry name" value="OLIGOPEPTIDE TRANSPORT ATP-BINDING PROTEIN APPD"/>
    <property type="match status" value="1"/>
</dbReference>
<keyword evidence="6 9" id="KW-0067">ATP-binding</keyword>
<evidence type="ECO:0000256" key="3">
    <source>
        <dbReference type="ARBA" id="ARBA00022448"/>
    </source>
</evidence>
<keyword evidence="10" id="KW-1185">Reference proteome</keyword>
<keyword evidence="7" id="KW-0472">Membrane</keyword>
<dbReference type="Gene3D" id="3.40.50.300">
    <property type="entry name" value="P-loop containing nucleotide triphosphate hydrolases"/>
    <property type="match status" value="1"/>
</dbReference>
<evidence type="ECO:0000259" key="8">
    <source>
        <dbReference type="PROSITE" id="PS50893"/>
    </source>
</evidence>
<dbReference type="InterPro" id="IPR013563">
    <property type="entry name" value="Oligopep_ABC_C"/>
</dbReference>
<evidence type="ECO:0000256" key="7">
    <source>
        <dbReference type="ARBA" id="ARBA00023136"/>
    </source>
</evidence>
<dbReference type="SMART" id="SM00382">
    <property type="entry name" value="AAA"/>
    <property type="match status" value="1"/>
</dbReference>
<dbReference type="NCBIfam" id="TIGR01727">
    <property type="entry name" value="oligo_HPY"/>
    <property type="match status" value="1"/>
</dbReference>
<accession>A0ABU0M9G7</accession>
<dbReference type="Proteomes" id="UP001223743">
    <property type="component" value="Unassembled WGS sequence"/>
</dbReference>
<dbReference type="Pfam" id="PF08352">
    <property type="entry name" value="oligo_HPY"/>
    <property type="match status" value="1"/>
</dbReference>
<reference evidence="9 10" key="1">
    <citation type="submission" date="2023-07" db="EMBL/GenBank/DDBJ databases">
        <title>Genomic Encyclopedia of Type Strains, Phase IV (KMG-IV): sequencing the most valuable type-strain genomes for metagenomic binning, comparative biology and taxonomic classification.</title>
        <authorList>
            <person name="Goeker M."/>
        </authorList>
    </citation>
    <scope>NUCLEOTIDE SEQUENCE [LARGE SCALE GENOMIC DNA]</scope>
    <source>
        <strain evidence="9 10">B1-1</strain>
    </source>
</reference>
<dbReference type="InterPro" id="IPR027417">
    <property type="entry name" value="P-loop_NTPase"/>
</dbReference>
<keyword evidence="4" id="KW-1003">Cell membrane</keyword>
<dbReference type="PROSITE" id="PS00211">
    <property type="entry name" value="ABC_TRANSPORTER_1"/>
    <property type="match status" value="1"/>
</dbReference>
<dbReference type="CDD" id="cd03257">
    <property type="entry name" value="ABC_NikE_OppD_transporters"/>
    <property type="match status" value="1"/>
</dbReference>
<comment type="caution">
    <text evidence="9">The sequence shown here is derived from an EMBL/GenBank/DDBJ whole genome shotgun (WGS) entry which is preliminary data.</text>
</comment>
<sequence length="328" mass="34382">MAGAPLLSIENLSISLPTADGGRALAVRGVDIAIGEGEIVGLAGESGSGKTLSALAALGLLPAGATTGGRVMFDGRELMGNGGRGAAAVRGRDLAMVFQDPMTALHPMLSVGRQMTEHLVQHRRIGRAEADRIAIAMLDRVRIPNPKEAMARFPHQFSGGMRQRIAIASALAAGPRLLIADEPTTALDVTVQAGILRLIENLRRELKLSVLLITHDLGVMSALADRVYVMYAGRVVERGSRAAVLARPRHPYARGLLDALPHGSPADHPLKALPGSPPSIGRFPAGCAFHPRCRFAADICRADIPELLPVAEGHAIACPIDPLAAVTA</sequence>
<dbReference type="PROSITE" id="PS50893">
    <property type="entry name" value="ABC_TRANSPORTER_2"/>
    <property type="match status" value="1"/>
</dbReference>
<evidence type="ECO:0000256" key="2">
    <source>
        <dbReference type="ARBA" id="ARBA00005417"/>
    </source>
</evidence>
<evidence type="ECO:0000256" key="1">
    <source>
        <dbReference type="ARBA" id="ARBA00004417"/>
    </source>
</evidence>
<evidence type="ECO:0000313" key="10">
    <source>
        <dbReference type="Proteomes" id="UP001223743"/>
    </source>
</evidence>
<protein>
    <submittedName>
        <fullName evidence="9">Oligopeptide/dipeptide ABC transporter ATP-binding protein</fullName>
    </submittedName>
</protein>
<keyword evidence="3" id="KW-0813">Transport</keyword>
<dbReference type="Pfam" id="PF00005">
    <property type="entry name" value="ABC_tran"/>
    <property type="match status" value="1"/>
</dbReference>
<dbReference type="InterPro" id="IPR003439">
    <property type="entry name" value="ABC_transporter-like_ATP-bd"/>
</dbReference>
<keyword evidence="5" id="KW-0547">Nucleotide-binding</keyword>
<dbReference type="PANTHER" id="PTHR43297:SF2">
    <property type="entry name" value="DIPEPTIDE TRANSPORT ATP-BINDING PROTEIN DPPD"/>
    <property type="match status" value="1"/>
</dbReference>
<comment type="subcellular location">
    <subcellularLocation>
        <location evidence="1">Cell inner membrane</location>
        <topology evidence="1">Peripheral membrane protein</topology>
    </subcellularLocation>
</comment>
<dbReference type="GO" id="GO:0005524">
    <property type="term" value="F:ATP binding"/>
    <property type="evidence" value="ECO:0007669"/>
    <property type="project" value="UniProtKB-KW"/>
</dbReference>